<comment type="subcellular location">
    <subcellularLocation>
        <location evidence="1 13">Membrane</location>
        <topology evidence="1 13">Multi-pass membrane protein</topology>
    </subcellularLocation>
</comment>
<feature type="compositionally biased region" description="Acidic residues" evidence="14">
    <location>
        <begin position="218"/>
        <end position="228"/>
    </location>
</feature>
<dbReference type="Proteomes" id="UP000250043">
    <property type="component" value="Unassembled WGS sequence"/>
</dbReference>
<dbReference type="GO" id="GO:0046872">
    <property type="term" value="F:metal ion binding"/>
    <property type="evidence" value="ECO:0007669"/>
    <property type="project" value="UniProtKB-UniRule"/>
</dbReference>
<feature type="domain" description="Cation-transporting P-type ATPase C-terminal" evidence="16">
    <location>
        <begin position="1254"/>
        <end position="1423"/>
    </location>
</feature>
<dbReference type="EMBL" id="KV722437">
    <property type="protein sequence ID" value="OCH89011.1"/>
    <property type="molecule type" value="Genomic_DNA"/>
</dbReference>
<dbReference type="PRINTS" id="PR00119">
    <property type="entry name" value="CATATPASE"/>
</dbReference>
<comment type="similarity">
    <text evidence="2 13">Belongs to the cation transport ATPase (P-type) (TC 3.A.3) family. Type V subfamily.</text>
</comment>
<feature type="transmembrane region" description="Helical" evidence="13">
    <location>
        <begin position="1254"/>
        <end position="1273"/>
    </location>
</feature>
<dbReference type="InterPro" id="IPR008250">
    <property type="entry name" value="ATPase_P-typ_transduc_dom_A_sf"/>
</dbReference>
<dbReference type="Gene3D" id="3.40.50.1000">
    <property type="entry name" value="HAD superfamily/HAD-like"/>
    <property type="match status" value="1"/>
</dbReference>
<keyword evidence="8 13" id="KW-0460">Magnesium</keyword>
<dbReference type="SUPFAM" id="SSF56784">
    <property type="entry name" value="HAD-like"/>
    <property type="match status" value="1"/>
</dbReference>
<evidence type="ECO:0000256" key="12">
    <source>
        <dbReference type="ARBA" id="ARBA00049360"/>
    </source>
</evidence>
<evidence type="ECO:0000256" key="13">
    <source>
        <dbReference type="RuleBase" id="RU362082"/>
    </source>
</evidence>
<evidence type="ECO:0000256" key="3">
    <source>
        <dbReference type="ARBA" id="ARBA00022553"/>
    </source>
</evidence>
<dbReference type="FunFam" id="1.20.1110.10:FF:000032">
    <property type="entry name" value="Cation-transporting ATPase"/>
    <property type="match status" value="1"/>
</dbReference>
<dbReference type="FunFam" id="3.40.1110.10:FF:000057">
    <property type="entry name" value="Cation-transporting ATPase"/>
    <property type="match status" value="1"/>
</dbReference>
<evidence type="ECO:0000256" key="11">
    <source>
        <dbReference type="ARBA" id="ARBA00023136"/>
    </source>
</evidence>
<dbReference type="InterPro" id="IPR006544">
    <property type="entry name" value="P-type_TPase_V"/>
</dbReference>
<dbReference type="InterPro" id="IPR023214">
    <property type="entry name" value="HAD_sf"/>
</dbReference>
<evidence type="ECO:0000256" key="5">
    <source>
        <dbReference type="ARBA" id="ARBA00022723"/>
    </source>
</evidence>
<name>A0A8E2AQD8_9APHY</name>
<reference evidence="18 19" key="1">
    <citation type="submission" date="2016-07" db="EMBL/GenBank/DDBJ databases">
        <title>Draft genome of the white-rot fungus Obba rivulosa 3A-2.</title>
        <authorList>
            <consortium name="DOE Joint Genome Institute"/>
            <person name="Miettinen O."/>
            <person name="Riley R."/>
            <person name="Acob R."/>
            <person name="Barry K."/>
            <person name="Cullen D."/>
            <person name="De Vries R."/>
            <person name="Hainaut M."/>
            <person name="Hatakka A."/>
            <person name="Henrissat B."/>
            <person name="Hilden K."/>
            <person name="Kuo R."/>
            <person name="Labutti K."/>
            <person name="Lipzen A."/>
            <person name="Makela M.R."/>
            <person name="Sandor L."/>
            <person name="Spatafora J.W."/>
            <person name="Grigoriev I.V."/>
            <person name="Hibbett D.S."/>
        </authorList>
    </citation>
    <scope>NUCLEOTIDE SEQUENCE [LARGE SCALE GENOMIC DNA]</scope>
    <source>
        <strain evidence="18 19">3A-2</strain>
    </source>
</reference>
<feature type="transmembrane region" description="Helical" evidence="13">
    <location>
        <begin position="507"/>
        <end position="527"/>
    </location>
</feature>
<dbReference type="Pfam" id="PF00689">
    <property type="entry name" value="Cation_ATPase_C"/>
    <property type="match status" value="1"/>
</dbReference>
<keyword evidence="3" id="KW-0597">Phosphoprotein</keyword>
<feature type="transmembrane region" description="Helical" evidence="13">
    <location>
        <begin position="1346"/>
        <end position="1364"/>
    </location>
</feature>
<dbReference type="SFLD" id="SFLDF00027">
    <property type="entry name" value="p-type_atpase"/>
    <property type="match status" value="1"/>
</dbReference>
<dbReference type="GO" id="GO:0006874">
    <property type="term" value="P:intracellular calcium ion homeostasis"/>
    <property type="evidence" value="ECO:0007669"/>
    <property type="project" value="TreeGrafter"/>
</dbReference>
<accession>A0A8E2AQD8</accession>
<dbReference type="SUPFAM" id="SSF81653">
    <property type="entry name" value="Calcium ATPase, transduction domain A"/>
    <property type="match status" value="1"/>
</dbReference>
<evidence type="ECO:0000313" key="18">
    <source>
        <dbReference type="EMBL" id="OCH89011.1"/>
    </source>
</evidence>
<dbReference type="Pfam" id="PF13246">
    <property type="entry name" value="Cation_ATPase"/>
    <property type="match status" value="1"/>
</dbReference>
<organism evidence="18 19">
    <name type="scientific">Obba rivulosa</name>
    <dbReference type="NCBI Taxonomy" id="1052685"/>
    <lineage>
        <taxon>Eukaryota</taxon>
        <taxon>Fungi</taxon>
        <taxon>Dikarya</taxon>
        <taxon>Basidiomycota</taxon>
        <taxon>Agaricomycotina</taxon>
        <taxon>Agaricomycetes</taxon>
        <taxon>Polyporales</taxon>
        <taxon>Gelatoporiaceae</taxon>
        <taxon>Obba</taxon>
    </lineage>
</organism>
<feature type="compositionally biased region" description="Basic residues" evidence="14">
    <location>
        <begin position="131"/>
        <end position="140"/>
    </location>
</feature>
<dbReference type="FunFam" id="3.40.50.1000:FF:000068">
    <property type="entry name" value="Cation-transporting ATPase"/>
    <property type="match status" value="1"/>
</dbReference>
<keyword evidence="4 13" id="KW-0812">Transmembrane</keyword>
<feature type="transmembrane region" description="Helical" evidence="13">
    <location>
        <begin position="1376"/>
        <end position="1395"/>
    </location>
</feature>
<keyword evidence="10 13" id="KW-1133">Transmembrane helix</keyword>
<dbReference type="GO" id="GO:0016020">
    <property type="term" value="C:membrane"/>
    <property type="evidence" value="ECO:0007669"/>
    <property type="project" value="UniProtKB-SubCell"/>
</dbReference>
<dbReference type="InterPro" id="IPR001757">
    <property type="entry name" value="P_typ_ATPase"/>
</dbReference>
<feature type="compositionally biased region" description="Low complexity" evidence="14">
    <location>
        <begin position="174"/>
        <end position="198"/>
    </location>
</feature>
<feature type="compositionally biased region" description="Basic and acidic residues" evidence="14">
    <location>
        <begin position="27"/>
        <end position="36"/>
    </location>
</feature>
<dbReference type="CDD" id="cd07542">
    <property type="entry name" value="P-type_ATPase_cation"/>
    <property type="match status" value="1"/>
</dbReference>
<feature type="transmembrane region" description="Helical" evidence="13">
    <location>
        <begin position="1415"/>
        <end position="1431"/>
    </location>
</feature>
<dbReference type="NCBIfam" id="TIGR01494">
    <property type="entry name" value="ATPase_P-type"/>
    <property type="match status" value="1"/>
</dbReference>
<feature type="transmembrane region" description="Helical" evidence="13">
    <location>
        <begin position="691"/>
        <end position="715"/>
    </location>
</feature>
<feature type="compositionally biased region" description="Polar residues" evidence="14">
    <location>
        <begin position="1"/>
        <end position="10"/>
    </location>
</feature>
<dbReference type="GO" id="GO:0019829">
    <property type="term" value="F:ATPase-coupled monoatomic cation transmembrane transporter activity"/>
    <property type="evidence" value="ECO:0007669"/>
    <property type="project" value="UniProtKB-UniRule"/>
</dbReference>
<evidence type="ECO:0000256" key="2">
    <source>
        <dbReference type="ARBA" id="ARBA00006000"/>
    </source>
</evidence>
<dbReference type="OrthoDB" id="48943at2759"/>
<dbReference type="InterPro" id="IPR023299">
    <property type="entry name" value="ATPase_P-typ_cyto_dom_N"/>
</dbReference>
<dbReference type="NCBIfam" id="TIGR01657">
    <property type="entry name" value="P-ATPase-V"/>
    <property type="match status" value="1"/>
</dbReference>
<feature type="transmembrane region" description="Helical" evidence="13">
    <location>
        <begin position="482"/>
        <end position="501"/>
    </location>
</feature>
<feature type="domain" description="P5B-type ATPase N-terminal" evidence="17">
    <location>
        <begin position="296"/>
        <end position="427"/>
    </location>
</feature>
<dbReference type="SFLD" id="SFLDG00002">
    <property type="entry name" value="C1.7:_P-type_atpase_like"/>
    <property type="match status" value="1"/>
</dbReference>
<dbReference type="InterPro" id="IPR036412">
    <property type="entry name" value="HAD-like_sf"/>
</dbReference>
<gene>
    <name evidence="18" type="ORF">OBBRIDRAFT_794678</name>
</gene>
<evidence type="ECO:0000259" key="17">
    <source>
        <dbReference type="Pfam" id="PF12409"/>
    </source>
</evidence>
<evidence type="ECO:0000256" key="14">
    <source>
        <dbReference type="SAM" id="MobiDB-lite"/>
    </source>
</evidence>
<feature type="transmembrane region" description="Helical" evidence="13">
    <location>
        <begin position="313"/>
        <end position="333"/>
    </location>
</feature>
<comment type="catalytic activity">
    <reaction evidence="12 13">
        <text>ATP + H2O = ADP + phosphate + H(+)</text>
        <dbReference type="Rhea" id="RHEA:13065"/>
        <dbReference type="ChEBI" id="CHEBI:15377"/>
        <dbReference type="ChEBI" id="CHEBI:15378"/>
        <dbReference type="ChEBI" id="CHEBI:30616"/>
        <dbReference type="ChEBI" id="CHEBI:43474"/>
        <dbReference type="ChEBI" id="CHEBI:456216"/>
    </reaction>
</comment>
<dbReference type="InterPro" id="IPR047821">
    <property type="entry name" value="P5B-type_ATPase"/>
</dbReference>
<feature type="transmembrane region" description="Helical" evidence="13">
    <location>
        <begin position="1294"/>
        <end position="1316"/>
    </location>
</feature>
<dbReference type="EC" id="7.2.2.-" evidence="13"/>
<evidence type="ECO:0000256" key="6">
    <source>
        <dbReference type="ARBA" id="ARBA00022741"/>
    </source>
</evidence>
<dbReference type="InterPro" id="IPR006068">
    <property type="entry name" value="ATPase_P-typ_cation-transptr_C"/>
</dbReference>
<proteinExistence type="inferred from homology"/>
<evidence type="ECO:0000256" key="10">
    <source>
        <dbReference type="ARBA" id="ARBA00022989"/>
    </source>
</evidence>
<dbReference type="Pfam" id="PF12409">
    <property type="entry name" value="P5-ATPase"/>
    <property type="match status" value="1"/>
</dbReference>
<protein>
    <recommendedName>
        <fullName evidence="13">Cation-transporting ATPase</fullName>
        <ecNumber evidence="13">7.2.2.-</ecNumber>
    </recommendedName>
</protein>
<sequence length="1469" mass="163380">MASSSQQPSCDYTEGASAIDIQQVADSARRTRRDSTYGEDGEGAMFDGPGHAVNPSSVSRMPLGEQRRRSSGAWSHSRSRRQSTSDEPLTLRREGSRDSQVFHGSVENQGHQDDHDDLEIPDADSTYGLSGRRRRTKSRSRSPPPTRSTVFENIAHMFGRNVPTAESPPRSRRASLSSRSSRINLLRRTSSRRSNASSDNMLASEDEETDDRWGYTSGEEDDSEDEETDIDVVSMAPSGSDLEYDPHSPPRGPTLPLLSGDPVFGLESRIEMGHFEELEPPPPGPPSRQTLYIADEDAQIRMIGYEIVTVRQWLWRACCILTLGILGLLGHWFPRLWLRWVAREKAFKDAEHGFVVVESAYRDIAIFPIRSINYPYDISTVFPAPVDPSARTSLSRATSRTQAQTNADASRLGKLLVVDYRYSRFVLDPRTGLFSMLRDWWDPSWTGIASVKNGLPRQIKEQRRILFGHNVIDIEGKSTLSLLVEEIIHPFYVFQIASIILWSLDDYYYYAFCIALISAFSILTTLVETRKTIARMREMSRFSCPVQVFTDGEWVESDSSDLVPGDIVNLLNPPLVTLPADMFLLSGDAIVNESMLTGESVPVGKAPAKDEYLARWRECKDVTGESTKSFLYAGTRVVRVRGALTTDGSPGAPALGLVVRTGFDTTKGALVRSMLFPKPMGFKFYSDSIRFILVLAGVAGVGFCASAVQFIRLGVKWHTIMLRALDLITVVVPPALPATLSIGTGFAISRLRKVGIFCISPSRVNVAGQINVCCFDKTGTLTEDGLDILGVRAIERNVNRFGELLEDIHDLPASGEKANFMYALATCHSLKKVDGNIIGDPLDVKMFEFTKWTLEEGDIAGTAVVKSRVGGERPAALVQTVVRPPGSAQFRLEDALKGAGRHAHFLELGVIRTFDFVSALRRMSVIVKRLKSSSMEVYVKGAPEVMSEICERDSFPQDYDDLLSYYTKRGYRVIAIAGKSIEGLSWLRAQKLKREQAESGLRFLGLVIFENKLKPGTTPVIQALREAHFGCKMITGDNPLTAVSVARECGLINQATHVFSPVFLRGNTNTPLSKLEWSGMDEHAWKLDDYTLRPLAAPAHHLVESDESEIHDYALVITGDVFRWMVNYAPLETLQRMLVKTQIYARMSPDEKNEVVERLQALGYTVLMCGDGANDCAALKAADVGLSLSEAEASVAAPFTSRTPDISCVLEVIREGRAALVTSFSCFKYMALYSLIQFTTITLLYSFASSLGDFQFLYIDLFIIIPIAVNMGRTLPYPRIHPKRPTASLVSKKVLASIIGQIVITATVQFWAFFWVRSQEWYTPPPAADPSGDDDKLEAKNYENTALFLVSCFQYILVAAVFSIGPPFRKPMWTNVLFMLSLSCLSAFNLLVLLWPPRPVVSILELVPLPSSARVTLLFAIIANIFAAFAYEEWGTKLVSHVIGLFFQLRRRRRVRDGKIYKAVEGGMR</sequence>
<dbReference type="InterPro" id="IPR059000">
    <property type="entry name" value="ATPase_P-type_domA"/>
</dbReference>
<keyword evidence="11 13" id="KW-0472">Membrane</keyword>
<dbReference type="InterPro" id="IPR044492">
    <property type="entry name" value="P_typ_ATPase_HD_dom"/>
</dbReference>
<dbReference type="InterPro" id="IPR047819">
    <property type="entry name" value="P5A-ATPase_N"/>
</dbReference>
<dbReference type="PANTHER" id="PTHR45630">
    <property type="entry name" value="CATION-TRANSPORTING ATPASE-RELATED"/>
    <property type="match status" value="1"/>
</dbReference>
<evidence type="ECO:0000259" key="15">
    <source>
        <dbReference type="Pfam" id="PF00122"/>
    </source>
</evidence>
<feature type="transmembrane region" description="Helical" evidence="13">
    <location>
        <begin position="727"/>
        <end position="748"/>
    </location>
</feature>
<evidence type="ECO:0000256" key="7">
    <source>
        <dbReference type="ARBA" id="ARBA00022840"/>
    </source>
</evidence>
<dbReference type="SFLD" id="SFLDS00003">
    <property type="entry name" value="Haloacid_Dehalogenase"/>
    <property type="match status" value="1"/>
</dbReference>
<feature type="transmembrane region" description="Helical" evidence="13">
    <location>
        <begin position="1230"/>
        <end position="1248"/>
    </location>
</feature>
<evidence type="ECO:0000256" key="1">
    <source>
        <dbReference type="ARBA" id="ARBA00004141"/>
    </source>
</evidence>
<dbReference type="GO" id="GO:0005524">
    <property type="term" value="F:ATP binding"/>
    <property type="evidence" value="ECO:0007669"/>
    <property type="project" value="UniProtKB-UniRule"/>
</dbReference>
<keyword evidence="9 13" id="KW-1278">Translocase</keyword>
<evidence type="ECO:0000256" key="9">
    <source>
        <dbReference type="ARBA" id="ARBA00022967"/>
    </source>
</evidence>
<dbReference type="SUPFAM" id="SSF81665">
    <property type="entry name" value="Calcium ATPase, transmembrane domain M"/>
    <property type="match status" value="1"/>
</dbReference>
<dbReference type="GO" id="GO:0015662">
    <property type="term" value="F:P-type ion transporter activity"/>
    <property type="evidence" value="ECO:0007669"/>
    <property type="project" value="InterPro"/>
</dbReference>
<evidence type="ECO:0000313" key="19">
    <source>
        <dbReference type="Proteomes" id="UP000250043"/>
    </source>
</evidence>
<dbReference type="SUPFAM" id="SSF81660">
    <property type="entry name" value="Metal cation-transporting ATPase, ATP-binding domain N"/>
    <property type="match status" value="1"/>
</dbReference>
<evidence type="ECO:0000256" key="4">
    <source>
        <dbReference type="ARBA" id="ARBA00022692"/>
    </source>
</evidence>
<dbReference type="Gene3D" id="2.70.150.10">
    <property type="entry name" value="Calcium-transporting ATPase, cytoplasmic transduction domain A"/>
    <property type="match status" value="1"/>
</dbReference>
<dbReference type="PROSITE" id="PS00154">
    <property type="entry name" value="ATPASE_E1_E2"/>
    <property type="match status" value="1"/>
</dbReference>
<dbReference type="Gene3D" id="3.40.1110.10">
    <property type="entry name" value="Calcium-transporting ATPase, cytoplasmic domain N"/>
    <property type="match status" value="1"/>
</dbReference>
<keyword evidence="7 13" id="KW-0067">ATP-binding</keyword>
<keyword evidence="6 13" id="KW-0547">Nucleotide-binding</keyword>
<feature type="region of interest" description="Disordered" evidence="14">
    <location>
        <begin position="1"/>
        <end position="228"/>
    </location>
</feature>
<keyword evidence="5 13" id="KW-0479">Metal-binding</keyword>
<dbReference type="InterPro" id="IPR018303">
    <property type="entry name" value="ATPase_P-typ_P_site"/>
</dbReference>
<dbReference type="Pfam" id="PF00122">
    <property type="entry name" value="E1-E2_ATPase"/>
    <property type="match status" value="1"/>
</dbReference>
<evidence type="ECO:0000256" key="8">
    <source>
        <dbReference type="ARBA" id="ARBA00022842"/>
    </source>
</evidence>
<keyword evidence="19" id="KW-1185">Reference proteome</keyword>
<dbReference type="Gene3D" id="1.20.1110.10">
    <property type="entry name" value="Calcium-transporting ATPase, transmembrane domain"/>
    <property type="match status" value="1"/>
</dbReference>
<dbReference type="PROSITE" id="PS01229">
    <property type="entry name" value="COF_2"/>
    <property type="match status" value="1"/>
</dbReference>
<dbReference type="GO" id="GO:0016887">
    <property type="term" value="F:ATP hydrolysis activity"/>
    <property type="evidence" value="ECO:0007669"/>
    <property type="project" value="InterPro"/>
</dbReference>
<evidence type="ECO:0000259" key="16">
    <source>
        <dbReference type="Pfam" id="PF00689"/>
    </source>
</evidence>
<feature type="domain" description="P-type ATPase A" evidence="15">
    <location>
        <begin position="546"/>
        <end position="674"/>
    </location>
</feature>
<dbReference type="InterPro" id="IPR023298">
    <property type="entry name" value="ATPase_P-typ_TM_dom_sf"/>
</dbReference>
<dbReference type="PANTHER" id="PTHR45630:SF8">
    <property type="entry name" value="CATION-TRANSPORTING ATPASE"/>
    <property type="match status" value="1"/>
</dbReference>